<dbReference type="Gene3D" id="3.40.50.2300">
    <property type="match status" value="1"/>
</dbReference>
<dbReference type="Gene3D" id="3.30.450.20">
    <property type="entry name" value="PAS domain"/>
    <property type="match status" value="1"/>
</dbReference>
<dbReference type="SUPFAM" id="SSF52172">
    <property type="entry name" value="CheY-like"/>
    <property type="match status" value="1"/>
</dbReference>
<evidence type="ECO:0000313" key="3">
    <source>
        <dbReference type="EMBL" id="MBV6341201.1"/>
    </source>
</evidence>
<gene>
    <name evidence="3" type="ORF">HWQ67_06345</name>
</gene>
<dbReference type="PROSITE" id="PS50110">
    <property type="entry name" value="RESPONSE_REGULATORY"/>
    <property type="match status" value="1"/>
</dbReference>
<evidence type="ECO:0000313" key="4">
    <source>
        <dbReference type="Proteomes" id="UP001196980"/>
    </source>
</evidence>
<dbReference type="PANTHER" id="PTHR43065">
    <property type="entry name" value="SENSOR HISTIDINE KINASE"/>
    <property type="match status" value="1"/>
</dbReference>
<dbReference type="PANTHER" id="PTHR43065:SF23">
    <property type="entry name" value="SENSOR HISTIDINE KINASE PDTAS"/>
    <property type="match status" value="1"/>
</dbReference>
<reference evidence="3 4" key="1">
    <citation type="journal article" date="2020" name="J Geophys Res Biogeosci">
        <title>Magnetotaxis as an Adaptation to Enable Bacterial Shuttling of Microbial Sulfur and Sulfur Cycling Across Aquatic Oxic#Anoxic Interfaces.</title>
        <authorList>
            <person name="Li J."/>
            <person name="Liu P."/>
            <person name="Wang J."/>
            <person name="Roberts A.P."/>
            <person name="Pan Y."/>
        </authorList>
    </citation>
    <scope>NUCLEOTIDE SEQUENCE [LARGE SCALE GENOMIC DNA]</scope>
    <source>
        <strain evidence="3 4">MYR-1_YQ</strain>
    </source>
</reference>
<name>A0ABS6RX88_9BACT</name>
<dbReference type="SMART" id="SM00387">
    <property type="entry name" value="HATPase_c"/>
    <property type="match status" value="1"/>
</dbReference>
<dbReference type="Proteomes" id="UP001196980">
    <property type="component" value="Unassembled WGS sequence"/>
</dbReference>
<dbReference type="InterPro" id="IPR011495">
    <property type="entry name" value="Sig_transdc_His_kin_sub2_dim/P"/>
</dbReference>
<protein>
    <submittedName>
        <fullName evidence="3">Response regulator</fullName>
    </submittedName>
</protein>
<evidence type="ECO:0000259" key="2">
    <source>
        <dbReference type="PROSITE" id="PS50110"/>
    </source>
</evidence>
<keyword evidence="1" id="KW-0597">Phosphoprotein</keyword>
<sequence>MHNQKILILDDEQIVIDAIKKHLRTYGYTIHEAKNGIDGIKLFHEVNPVLIILDLKMPVMDGVEFLQKINLAPTDPYSVIVLTGHGSDEDMERCFELGVSAFLHKPFNLYELKGLVKNSIALKHVEKDLKRQLDARNKMEGELWKYRYMLEDLVEKRTLQLKTTNDKLHVEINERLKTEERLKQSLREKEVLLREVHHRVKNNLQIVSSLLDLQARYITNEESLEMFRDSQRRLKAMALIHEKLYQADNVERIDFRKYVENLLNHLYASYCLNTDRISMNANIDECYIGLDTAVPCGLIINEIVSNSLKHAFTADVRGSINVELKVQPGNAFVLTIGDTGSGIAPGIEIKDAQTLGLRLVNALVTDQLEGSIQCETNPGTTFKISFGEMKYSRKA</sequence>
<dbReference type="RefSeq" id="WP_218251828.1">
    <property type="nucleotide sequence ID" value="NZ_JABXWD010000082.1"/>
</dbReference>
<organism evidence="3 4">
    <name type="scientific">Candidatus Magnetobacterium casense</name>
    <dbReference type="NCBI Taxonomy" id="1455061"/>
    <lineage>
        <taxon>Bacteria</taxon>
        <taxon>Pseudomonadati</taxon>
        <taxon>Nitrospirota</taxon>
        <taxon>Thermodesulfovibrionia</taxon>
        <taxon>Thermodesulfovibrionales</taxon>
        <taxon>Candidatus Magnetobacteriaceae</taxon>
        <taxon>Candidatus Magnetobacterium</taxon>
    </lineage>
</organism>
<dbReference type="Gene3D" id="3.30.565.10">
    <property type="entry name" value="Histidine kinase-like ATPase, C-terminal domain"/>
    <property type="match status" value="1"/>
</dbReference>
<evidence type="ECO:0000256" key="1">
    <source>
        <dbReference type="PROSITE-ProRule" id="PRU00169"/>
    </source>
</evidence>
<dbReference type="SUPFAM" id="SSF55874">
    <property type="entry name" value="ATPase domain of HSP90 chaperone/DNA topoisomerase II/histidine kinase"/>
    <property type="match status" value="1"/>
</dbReference>
<dbReference type="Pfam" id="PF00072">
    <property type="entry name" value="Response_reg"/>
    <property type="match status" value="1"/>
</dbReference>
<feature type="domain" description="Response regulatory" evidence="2">
    <location>
        <begin position="5"/>
        <end position="120"/>
    </location>
</feature>
<dbReference type="EMBL" id="JABXWD010000082">
    <property type="protein sequence ID" value="MBV6341201.1"/>
    <property type="molecule type" value="Genomic_DNA"/>
</dbReference>
<dbReference type="SMART" id="SM00448">
    <property type="entry name" value="REC"/>
    <property type="match status" value="1"/>
</dbReference>
<comment type="caution">
    <text evidence="3">The sequence shown here is derived from an EMBL/GenBank/DDBJ whole genome shotgun (WGS) entry which is preliminary data.</text>
</comment>
<dbReference type="CDD" id="cd00156">
    <property type="entry name" value="REC"/>
    <property type="match status" value="1"/>
</dbReference>
<feature type="modified residue" description="4-aspartylphosphate" evidence="1">
    <location>
        <position position="54"/>
    </location>
</feature>
<proteinExistence type="predicted"/>
<dbReference type="InterPro" id="IPR036890">
    <property type="entry name" value="HATPase_C_sf"/>
</dbReference>
<dbReference type="Pfam" id="PF07568">
    <property type="entry name" value="HisKA_2"/>
    <property type="match status" value="1"/>
</dbReference>
<dbReference type="InterPro" id="IPR001789">
    <property type="entry name" value="Sig_transdc_resp-reg_receiver"/>
</dbReference>
<dbReference type="InterPro" id="IPR003594">
    <property type="entry name" value="HATPase_dom"/>
</dbReference>
<dbReference type="InterPro" id="IPR011006">
    <property type="entry name" value="CheY-like_superfamily"/>
</dbReference>
<accession>A0ABS6RX88</accession>
<keyword evidence="4" id="KW-1185">Reference proteome</keyword>
<dbReference type="Pfam" id="PF02518">
    <property type="entry name" value="HATPase_c"/>
    <property type="match status" value="1"/>
</dbReference>